<sequence length="328" mass="37067">MDVLKGVNIPKISTQLLQVPAYNDAFYHKQKTLAFLRDQCARGQLRNPDEVFASILLSIWFELMDSGKDRWKDHLHGLQDIMQTFNFPKGLTASIPYFSECFDTNYAIFGIIGPTFVKTTQLYQPIFTTIPVIDVLKLSESQTWAGCPAELLFALSLINAASSDPEQTPDVVYHICTLLRKFSPKQWAAAGSKTDNVMPRYNFARMWRAAVGIYASQVLNAAVEGFDISPQYPTSSSDSVVSNIRSMDPSNAHYRGLLWPTFVIGAHSPTQRSVIVESNGHSWAIWRCENVTNALRLLQRIWGLREAGGMPQRWIQYVYESGEAWIFV</sequence>
<dbReference type="Proteomes" id="UP000186955">
    <property type="component" value="Unassembled WGS sequence"/>
</dbReference>
<gene>
    <name evidence="3" type="ORF">PENSUB_11354</name>
</gene>
<keyword evidence="4" id="KW-1185">Reference proteome</keyword>
<keyword evidence="2" id="KW-0539">Nucleus</keyword>
<name>A0A1Q5T3Z1_9EURO</name>
<dbReference type="Pfam" id="PF11951">
    <property type="entry name" value="Fungal_trans_2"/>
    <property type="match status" value="1"/>
</dbReference>
<proteinExistence type="predicted"/>
<dbReference type="STRING" id="1316194.A0A1Q5T3Z1"/>
<dbReference type="PANTHER" id="PTHR37534:SF46">
    <property type="entry name" value="ZN(II)2CYS6 TRANSCRIPTION FACTOR (EUROFUNG)"/>
    <property type="match status" value="1"/>
</dbReference>
<evidence type="ECO:0008006" key="5">
    <source>
        <dbReference type="Google" id="ProtNLM"/>
    </source>
</evidence>
<dbReference type="PANTHER" id="PTHR37534">
    <property type="entry name" value="TRANSCRIPTIONAL ACTIVATOR PROTEIN UGA3"/>
    <property type="match status" value="1"/>
</dbReference>
<accession>A0A1Q5T3Z1</accession>
<comment type="caution">
    <text evidence="3">The sequence shown here is derived from an EMBL/GenBank/DDBJ whole genome shotgun (WGS) entry which is preliminary data.</text>
</comment>
<dbReference type="GO" id="GO:0005634">
    <property type="term" value="C:nucleus"/>
    <property type="evidence" value="ECO:0007669"/>
    <property type="project" value="UniProtKB-SubCell"/>
</dbReference>
<protein>
    <recommendedName>
        <fullName evidence="5">Acriflavine sensitivity control protein acr-2</fullName>
    </recommendedName>
</protein>
<evidence type="ECO:0000313" key="4">
    <source>
        <dbReference type="Proteomes" id="UP000186955"/>
    </source>
</evidence>
<dbReference type="InterPro" id="IPR021858">
    <property type="entry name" value="Fun_TF"/>
</dbReference>
<reference evidence="3 4" key="1">
    <citation type="submission" date="2016-10" db="EMBL/GenBank/DDBJ databases">
        <title>Genome sequence of the ascomycete fungus Penicillium subrubescens.</title>
        <authorList>
            <person name="De Vries R.P."/>
            <person name="Peng M."/>
            <person name="Dilokpimol A."/>
            <person name="Hilden K."/>
            <person name="Makela M.R."/>
            <person name="Grigoriev I."/>
            <person name="Riley R."/>
            <person name="Granchi Z."/>
        </authorList>
    </citation>
    <scope>NUCLEOTIDE SEQUENCE [LARGE SCALE GENOMIC DNA]</scope>
    <source>
        <strain evidence="3 4">CBS 132785</strain>
    </source>
</reference>
<comment type="subcellular location">
    <subcellularLocation>
        <location evidence="1">Nucleus</location>
    </subcellularLocation>
</comment>
<evidence type="ECO:0000256" key="2">
    <source>
        <dbReference type="ARBA" id="ARBA00023242"/>
    </source>
</evidence>
<evidence type="ECO:0000313" key="3">
    <source>
        <dbReference type="EMBL" id="OKO94951.1"/>
    </source>
</evidence>
<organism evidence="3 4">
    <name type="scientific">Penicillium subrubescens</name>
    <dbReference type="NCBI Taxonomy" id="1316194"/>
    <lineage>
        <taxon>Eukaryota</taxon>
        <taxon>Fungi</taxon>
        <taxon>Dikarya</taxon>
        <taxon>Ascomycota</taxon>
        <taxon>Pezizomycotina</taxon>
        <taxon>Eurotiomycetes</taxon>
        <taxon>Eurotiomycetidae</taxon>
        <taxon>Eurotiales</taxon>
        <taxon>Aspergillaceae</taxon>
        <taxon>Penicillium</taxon>
    </lineage>
</organism>
<dbReference type="EMBL" id="MNBE01000708">
    <property type="protein sequence ID" value="OKO94951.1"/>
    <property type="molecule type" value="Genomic_DNA"/>
</dbReference>
<dbReference type="AlphaFoldDB" id="A0A1Q5T3Z1"/>
<evidence type="ECO:0000256" key="1">
    <source>
        <dbReference type="ARBA" id="ARBA00004123"/>
    </source>
</evidence>